<feature type="compositionally biased region" description="Polar residues" evidence="10">
    <location>
        <begin position="16"/>
        <end position="47"/>
    </location>
</feature>
<evidence type="ECO:0000313" key="14">
    <source>
        <dbReference type="Proteomes" id="UP000606974"/>
    </source>
</evidence>
<evidence type="ECO:0000256" key="2">
    <source>
        <dbReference type="ARBA" id="ARBA00004653"/>
    </source>
</evidence>
<organism evidence="13 14">
    <name type="scientific">Endocarpon pusillum</name>
    <dbReference type="NCBI Taxonomy" id="364733"/>
    <lineage>
        <taxon>Eukaryota</taxon>
        <taxon>Fungi</taxon>
        <taxon>Dikarya</taxon>
        <taxon>Ascomycota</taxon>
        <taxon>Pezizomycotina</taxon>
        <taxon>Eurotiomycetes</taxon>
        <taxon>Chaetothyriomycetidae</taxon>
        <taxon>Verrucariales</taxon>
        <taxon>Verrucariaceae</taxon>
        <taxon>Endocarpon</taxon>
    </lineage>
</organism>
<feature type="transmembrane region" description="Helical" evidence="11">
    <location>
        <begin position="80"/>
        <end position="99"/>
    </location>
</feature>
<feature type="compositionally biased region" description="Acidic residues" evidence="10">
    <location>
        <begin position="361"/>
        <end position="377"/>
    </location>
</feature>
<evidence type="ECO:0000256" key="9">
    <source>
        <dbReference type="ARBA" id="ARBA00023136"/>
    </source>
</evidence>
<keyword evidence="6 11" id="KW-0812">Transmembrane</keyword>
<dbReference type="GO" id="GO:0000139">
    <property type="term" value="C:Golgi membrane"/>
    <property type="evidence" value="ECO:0007669"/>
    <property type="project" value="UniProtKB-SubCell"/>
</dbReference>
<name>A0A8H7AMV1_9EURO</name>
<feature type="transmembrane region" description="Helical" evidence="11">
    <location>
        <begin position="120"/>
        <end position="149"/>
    </location>
</feature>
<evidence type="ECO:0000256" key="10">
    <source>
        <dbReference type="SAM" id="MobiDB-lite"/>
    </source>
</evidence>
<dbReference type="PANTHER" id="PTHR47549:SF1">
    <property type="entry name" value="GOLGI APPARATUS MEMBRANE PROTEIN TVP38"/>
    <property type="match status" value="1"/>
</dbReference>
<evidence type="ECO:0000256" key="5">
    <source>
        <dbReference type="ARBA" id="ARBA00020673"/>
    </source>
</evidence>
<evidence type="ECO:0000256" key="1">
    <source>
        <dbReference type="ARBA" id="ARBA00002978"/>
    </source>
</evidence>
<dbReference type="OrthoDB" id="166803at2759"/>
<sequence>MAAEYDSTARALSLPISPTRTSSPNFPRPQWNSRRSQSNGARGRSQSSLPYRDRLINNAQKLHRRGVRIYEKLSPLQRGLVVAANLTTIILVILFFIYNEKIFGFLKPYAVSWKKTAGGWTILWCLTFIAAFPPVIGYSTCATLAGFVYGVGEGWLILASATVIGSTCSFLVSRFVLQRYVQRLVANDKRFAALTLTMKHDGLKLLCMIRLFPLPYSLSNGAISTVPTVHPLMYALATAIISPKLLIQVFIGSRLAAIGESGGQMSAGAKALNWTSILVGGLVGAFTGYYIYQRTMARARQLEAEEDANVRNAVTHTGHPPAEFMDDPETQAAATVLARPDDGVDFCEESSPTRHDYRDEFTDDDDVFTQGDGEEDAIDMHKQQVT</sequence>
<dbReference type="Pfam" id="PF09335">
    <property type="entry name" value="VTT_dom"/>
    <property type="match status" value="1"/>
</dbReference>
<feature type="compositionally biased region" description="Basic and acidic residues" evidence="10">
    <location>
        <begin position="351"/>
        <end position="360"/>
    </location>
</feature>
<feature type="region of interest" description="Disordered" evidence="10">
    <location>
        <begin position="343"/>
        <end position="386"/>
    </location>
</feature>
<keyword evidence="9 11" id="KW-0472">Membrane</keyword>
<evidence type="ECO:0000256" key="7">
    <source>
        <dbReference type="ARBA" id="ARBA00022989"/>
    </source>
</evidence>
<gene>
    <name evidence="13" type="ORF">GJ744_009877</name>
</gene>
<keyword evidence="8" id="KW-0333">Golgi apparatus</keyword>
<feature type="transmembrane region" description="Helical" evidence="11">
    <location>
        <begin position="155"/>
        <end position="177"/>
    </location>
</feature>
<comment type="function">
    <text evidence="1">Golgi membrane protein involved in vesicular trafficking and spindle migration.</text>
</comment>
<keyword evidence="7 11" id="KW-1133">Transmembrane helix</keyword>
<evidence type="ECO:0000256" key="6">
    <source>
        <dbReference type="ARBA" id="ARBA00022692"/>
    </source>
</evidence>
<evidence type="ECO:0000256" key="4">
    <source>
        <dbReference type="ARBA" id="ARBA00013533"/>
    </source>
</evidence>
<evidence type="ECO:0000256" key="11">
    <source>
        <dbReference type="SAM" id="Phobius"/>
    </source>
</evidence>
<reference evidence="13" key="1">
    <citation type="submission" date="2020-02" db="EMBL/GenBank/DDBJ databases">
        <authorList>
            <person name="Palmer J.M."/>
        </authorList>
    </citation>
    <scope>NUCLEOTIDE SEQUENCE</scope>
    <source>
        <strain evidence="13">EPUS1.4</strain>
        <tissue evidence="13">Thallus</tissue>
    </source>
</reference>
<feature type="region of interest" description="Disordered" evidence="10">
    <location>
        <begin position="1"/>
        <end position="47"/>
    </location>
</feature>
<feature type="domain" description="VTT" evidence="12">
    <location>
        <begin position="138"/>
        <end position="253"/>
    </location>
</feature>
<evidence type="ECO:0000256" key="3">
    <source>
        <dbReference type="ARBA" id="ARBA00008640"/>
    </source>
</evidence>
<comment type="caution">
    <text evidence="13">The sequence shown here is derived from an EMBL/GenBank/DDBJ whole genome shotgun (WGS) entry which is preliminary data.</text>
</comment>
<keyword evidence="14" id="KW-1185">Reference proteome</keyword>
<dbReference type="GO" id="GO:0000022">
    <property type="term" value="P:mitotic spindle elongation"/>
    <property type="evidence" value="ECO:0007669"/>
    <property type="project" value="TreeGrafter"/>
</dbReference>
<dbReference type="InterPro" id="IPR032816">
    <property type="entry name" value="VTT_dom"/>
</dbReference>
<accession>A0A8H7AMV1</accession>
<dbReference type="GO" id="GO:0016192">
    <property type="term" value="P:vesicle-mediated transport"/>
    <property type="evidence" value="ECO:0007669"/>
    <property type="project" value="TreeGrafter"/>
</dbReference>
<proteinExistence type="inferred from homology"/>
<dbReference type="AlphaFoldDB" id="A0A8H7AMV1"/>
<dbReference type="PANTHER" id="PTHR47549">
    <property type="entry name" value="GOLGI APPARATUS MEMBRANE PROTEIN TVP38-RELATED"/>
    <property type="match status" value="1"/>
</dbReference>
<feature type="transmembrane region" description="Helical" evidence="11">
    <location>
        <begin position="232"/>
        <end position="251"/>
    </location>
</feature>
<dbReference type="InterPro" id="IPR051076">
    <property type="entry name" value="Golgi_membrane_TVP38/TMEM64"/>
</dbReference>
<dbReference type="Proteomes" id="UP000606974">
    <property type="component" value="Unassembled WGS sequence"/>
</dbReference>
<comment type="similarity">
    <text evidence="3">Belongs to the TVP38/TMEM64 family.</text>
</comment>
<dbReference type="EMBL" id="JAACFV010000060">
    <property type="protein sequence ID" value="KAF7507980.1"/>
    <property type="molecule type" value="Genomic_DNA"/>
</dbReference>
<evidence type="ECO:0000259" key="12">
    <source>
        <dbReference type="Pfam" id="PF09335"/>
    </source>
</evidence>
<feature type="transmembrane region" description="Helical" evidence="11">
    <location>
        <begin position="271"/>
        <end position="292"/>
    </location>
</feature>
<comment type="subcellular location">
    <subcellularLocation>
        <location evidence="2">Golgi apparatus membrane</location>
        <topology evidence="2">Multi-pass membrane protein</topology>
    </subcellularLocation>
</comment>
<evidence type="ECO:0000313" key="13">
    <source>
        <dbReference type="EMBL" id="KAF7507980.1"/>
    </source>
</evidence>
<protein>
    <recommendedName>
        <fullName evidence="4">Golgi apparatus membrane protein TVP38</fullName>
    </recommendedName>
    <alternativeName>
        <fullName evidence="5">Golgi apparatus membrane protein tvp38</fullName>
    </alternativeName>
</protein>
<evidence type="ECO:0000256" key="8">
    <source>
        <dbReference type="ARBA" id="ARBA00023034"/>
    </source>
</evidence>